<evidence type="ECO:0000256" key="1">
    <source>
        <dbReference type="ARBA" id="ARBA00022729"/>
    </source>
</evidence>
<name>A0A9U8EFZ3_BIOGL</name>
<evidence type="ECO:0000313" key="6">
    <source>
        <dbReference type="Proteomes" id="UP001165740"/>
    </source>
</evidence>
<dbReference type="GO" id="GO:0009044">
    <property type="term" value="F:xylan 1,4-beta-xylosidase activity"/>
    <property type="evidence" value="ECO:0007669"/>
    <property type="project" value="InterPro"/>
</dbReference>
<dbReference type="SUPFAM" id="SSF52279">
    <property type="entry name" value="Beta-D-glucan exohydrolase, C-terminal domain"/>
    <property type="match status" value="1"/>
</dbReference>
<accession>A0A9U8EFZ3</accession>
<keyword evidence="3" id="KW-0326">Glycosidase</keyword>
<dbReference type="GO" id="GO:0046556">
    <property type="term" value="F:alpha-L-arabinofuranosidase activity"/>
    <property type="evidence" value="ECO:0007669"/>
    <property type="project" value="TreeGrafter"/>
</dbReference>
<sequence>MAWRRCVCLIFFGLVGGFLVENTDDWKNYPFWNTSLTWEQRVDDLVSRLTLEEIQFQLARGGTEEFGSPAPAIPRLGIGPYAWDSECLHGAAREEGNATAFPQAIGLAATFSPSLIERMAAATGQEVRGKHNDFVKNGIFKTHTGASCFSPVINVVRDARWGRNQETYGEDPFMSGKLSQSYVKGLHGYDSRYIQASSGCKHFDAYSGPENIPVTSISFDAQVSERDWRMTYLPAFKACVAAGTDSLMCSYNSINGVPACANKKLLTDILRTEWGFKGYVISDQGAIEFIQEYHNYTSSLMDTAVAALSAGCNLELSNNLLNPDYLYIVDAVHQGKLTEALVRERVKPLFYTRMRLGEFDPPDNNPFAKLDSSVAESPEHQALALEAAMKSFVLLKNRNNFLPLQQGTFNKVAILGPMANNSRQLFGDYSANTDPSFVKNPLEGLKEIFPNAVYENVCEDGNKCKQYRPDLVIQAVANVDLVLVVLGTGTDVEMEGNDRPDLELPGHQKDLLLDVLQNSGNAPVILLLFSAGPLNISMFDEHDRVPAIIECFLPGQATGVAVKNILTNTGPFGSPAGRVPITWPYRAEQLPNMVNYSMEGRTYRYLRSDPLYPFGYGLSYTQFQYTLLSYPLIVKVNESLDISFQVTNTGSVESDEVVQCYISWGDSSLPVPVRQLAYFDRIHLKPGETTKVQATIQGDIMAYWDDNSWKIQTGVMTLYCGGQQPFQKKSAPSNVLSGTFLISNSF</sequence>
<dbReference type="SMART" id="SM01217">
    <property type="entry name" value="Fn3_like"/>
    <property type="match status" value="1"/>
</dbReference>
<dbReference type="InterPro" id="IPR013783">
    <property type="entry name" value="Ig-like_fold"/>
</dbReference>
<dbReference type="RefSeq" id="XP_013085582.2">
    <property type="nucleotide sequence ID" value="XM_013230128.2"/>
</dbReference>
<dbReference type="InterPro" id="IPR036881">
    <property type="entry name" value="Glyco_hydro_3_C_sf"/>
</dbReference>
<dbReference type="InterPro" id="IPR002772">
    <property type="entry name" value="Glyco_hydro_3_C"/>
</dbReference>
<evidence type="ECO:0000256" key="3">
    <source>
        <dbReference type="ARBA" id="ARBA00023295"/>
    </source>
</evidence>
<evidence type="ECO:0000259" key="5">
    <source>
        <dbReference type="SMART" id="SM01217"/>
    </source>
</evidence>
<dbReference type="OrthoDB" id="47059at2759"/>
<organism evidence="6 7">
    <name type="scientific">Biomphalaria glabrata</name>
    <name type="common">Bloodfluke planorb</name>
    <name type="synonym">Freshwater snail</name>
    <dbReference type="NCBI Taxonomy" id="6526"/>
    <lineage>
        <taxon>Eukaryota</taxon>
        <taxon>Metazoa</taxon>
        <taxon>Spiralia</taxon>
        <taxon>Lophotrochozoa</taxon>
        <taxon>Mollusca</taxon>
        <taxon>Gastropoda</taxon>
        <taxon>Heterobranchia</taxon>
        <taxon>Euthyneura</taxon>
        <taxon>Panpulmonata</taxon>
        <taxon>Hygrophila</taxon>
        <taxon>Lymnaeoidea</taxon>
        <taxon>Planorbidae</taxon>
        <taxon>Biomphalaria</taxon>
    </lineage>
</organism>
<dbReference type="InterPro" id="IPR036962">
    <property type="entry name" value="Glyco_hydro_3_N_sf"/>
</dbReference>
<keyword evidence="6" id="KW-1185">Reference proteome</keyword>
<keyword evidence="1 4" id="KW-0732">Signal</keyword>
<dbReference type="Pfam" id="PF00933">
    <property type="entry name" value="Glyco_hydro_3"/>
    <property type="match status" value="1"/>
</dbReference>
<dbReference type="OMA" id="WGFKGHV"/>
<dbReference type="SUPFAM" id="SSF51445">
    <property type="entry name" value="(Trans)glycosidases"/>
    <property type="match status" value="1"/>
</dbReference>
<dbReference type="Gene3D" id="3.40.50.1700">
    <property type="entry name" value="Glycoside hydrolase family 3 C-terminal domain"/>
    <property type="match status" value="1"/>
</dbReference>
<dbReference type="Gene3D" id="2.60.40.10">
    <property type="entry name" value="Immunoglobulins"/>
    <property type="match status" value="1"/>
</dbReference>
<dbReference type="Proteomes" id="UP001165740">
    <property type="component" value="Chromosome 12"/>
</dbReference>
<dbReference type="InterPro" id="IPR044993">
    <property type="entry name" value="BXL"/>
</dbReference>
<dbReference type="GO" id="GO:0045493">
    <property type="term" value="P:xylan catabolic process"/>
    <property type="evidence" value="ECO:0007669"/>
    <property type="project" value="InterPro"/>
</dbReference>
<dbReference type="InterPro" id="IPR017853">
    <property type="entry name" value="GH"/>
</dbReference>
<keyword evidence="2" id="KW-0378">Hydrolase</keyword>
<evidence type="ECO:0000256" key="2">
    <source>
        <dbReference type="ARBA" id="ARBA00022801"/>
    </source>
</evidence>
<dbReference type="Gene3D" id="3.20.20.300">
    <property type="entry name" value="Glycoside hydrolase, family 3, N-terminal domain"/>
    <property type="match status" value="1"/>
</dbReference>
<dbReference type="Pfam" id="PF14310">
    <property type="entry name" value="Fn3-like"/>
    <property type="match status" value="1"/>
</dbReference>
<dbReference type="KEGG" id="bgt:106070280"/>
<dbReference type="PANTHER" id="PTHR42721">
    <property type="entry name" value="SUGAR HYDROLASE-RELATED"/>
    <property type="match status" value="1"/>
</dbReference>
<feature type="domain" description="Fibronectin type III-like" evidence="5">
    <location>
        <begin position="656"/>
        <end position="724"/>
    </location>
</feature>
<protein>
    <submittedName>
        <fullName evidence="7">Uncharacterized protein LOC106070280</fullName>
    </submittedName>
</protein>
<dbReference type="InterPro" id="IPR001764">
    <property type="entry name" value="Glyco_hydro_3_N"/>
</dbReference>
<dbReference type="Pfam" id="PF01915">
    <property type="entry name" value="Glyco_hydro_3_C"/>
    <property type="match status" value="1"/>
</dbReference>
<dbReference type="InterPro" id="IPR026891">
    <property type="entry name" value="Fn3-like"/>
</dbReference>
<dbReference type="PANTHER" id="PTHR42721:SF42">
    <property type="entry name" value="FIBRONECTIN TYPE III-LIKE DOMAIN-CONTAINING PROTEIN"/>
    <property type="match status" value="1"/>
</dbReference>
<evidence type="ECO:0000313" key="7">
    <source>
        <dbReference type="RefSeq" id="XP_013085582.2"/>
    </source>
</evidence>
<dbReference type="GeneID" id="106070280"/>
<dbReference type="AlphaFoldDB" id="A0A9U8EFZ3"/>
<feature type="signal peptide" evidence="4">
    <location>
        <begin position="1"/>
        <end position="17"/>
    </location>
</feature>
<gene>
    <name evidence="7" type="primary">LOC106070280</name>
</gene>
<reference evidence="7" key="1">
    <citation type="submission" date="2025-08" db="UniProtKB">
        <authorList>
            <consortium name="RefSeq"/>
        </authorList>
    </citation>
    <scope>IDENTIFICATION</scope>
</reference>
<evidence type="ECO:0000256" key="4">
    <source>
        <dbReference type="SAM" id="SignalP"/>
    </source>
</evidence>
<feature type="chain" id="PRO_5040865515" evidence="4">
    <location>
        <begin position="18"/>
        <end position="746"/>
    </location>
</feature>
<dbReference type="PRINTS" id="PR00133">
    <property type="entry name" value="GLHYDRLASE3"/>
</dbReference>
<proteinExistence type="predicted"/>
<dbReference type="GO" id="GO:0031222">
    <property type="term" value="P:arabinan catabolic process"/>
    <property type="evidence" value="ECO:0007669"/>
    <property type="project" value="TreeGrafter"/>
</dbReference>